<dbReference type="EMBL" id="JGZP01000031">
    <property type="protein sequence ID" value="KFI92070.1"/>
    <property type="molecule type" value="Genomic_DNA"/>
</dbReference>
<dbReference type="GO" id="GO:0008934">
    <property type="term" value="F:inositol monophosphate 1-phosphatase activity"/>
    <property type="evidence" value="ECO:0007669"/>
    <property type="project" value="InterPro"/>
</dbReference>
<comment type="catalytic activity">
    <reaction evidence="1 7">
        <text>a myo-inositol phosphate + H2O = myo-inositol + phosphate</text>
        <dbReference type="Rhea" id="RHEA:24056"/>
        <dbReference type="ChEBI" id="CHEBI:15377"/>
        <dbReference type="ChEBI" id="CHEBI:17268"/>
        <dbReference type="ChEBI" id="CHEBI:43474"/>
        <dbReference type="ChEBI" id="CHEBI:84139"/>
        <dbReference type="EC" id="3.1.3.25"/>
    </reaction>
</comment>
<gene>
    <name evidence="9" type="ORF">BSTEL_2014</name>
</gene>
<dbReference type="GO" id="GO:0007165">
    <property type="term" value="P:signal transduction"/>
    <property type="evidence" value="ECO:0007669"/>
    <property type="project" value="TreeGrafter"/>
</dbReference>
<dbReference type="PANTHER" id="PTHR20854">
    <property type="entry name" value="INOSITOL MONOPHOSPHATASE"/>
    <property type="match status" value="1"/>
</dbReference>
<dbReference type="InterPro" id="IPR000760">
    <property type="entry name" value="Inositol_monophosphatase-like"/>
</dbReference>
<sequence length="283" mass="30583">MSKTTDMISGTATDGSTSPTPTTSITIDGMTELVHEAARRYVLADSSADARERITVKGVADFVTEVDTGVQSFLKAALADRWPHVAFLGEENGEQHADFTGLTWVLDPIDGTTNLIHDFRHSAISLALLDGDRTVKAVVYQPFSGETFTAEAGRGAYLDGRPIHVSGETEMARSLVNVGTSPYHHELAARNFDIMRRVFVDSADIRRTGSAALDLAYVACGRADAYFEMDIKLWDYAAGRLLVTEAGGMVGDWEGHDLGHKLETGVLAGTPAVFAALRDRYLA</sequence>
<dbReference type="PRINTS" id="PR00377">
    <property type="entry name" value="IMPHPHTASES"/>
</dbReference>
<evidence type="ECO:0000256" key="2">
    <source>
        <dbReference type="ARBA" id="ARBA00001946"/>
    </source>
</evidence>
<dbReference type="InterPro" id="IPR022337">
    <property type="entry name" value="Inositol_monophosphatase_SuhB"/>
</dbReference>
<feature type="binding site" evidence="6">
    <location>
        <position position="235"/>
    </location>
    <ligand>
        <name>Mg(2+)</name>
        <dbReference type="ChEBI" id="CHEBI:18420"/>
        <label>1</label>
        <note>catalytic</note>
    </ligand>
</feature>
<dbReference type="OrthoDB" id="9772456at2"/>
<keyword evidence="3 6" id="KW-0479">Metal-binding</keyword>
<keyword evidence="4 7" id="KW-0378">Hydrolase</keyword>
<feature type="binding site" evidence="6">
    <location>
        <position position="107"/>
    </location>
    <ligand>
        <name>Mg(2+)</name>
        <dbReference type="ChEBI" id="CHEBI:18420"/>
        <label>1</label>
        <note>catalytic</note>
    </ligand>
</feature>
<dbReference type="Pfam" id="PF00459">
    <property type="entry name" value="Inositol_P"/>
    <property type="match status" value="1"/>
</dbReference>
<proteinExistence type="inferred from homology"/>
<dbReference type="CDD" id="cd01639">
    <property type="entry name" value="IMPase"/>
    <property type="match status" value="1"/>
</dbReference>
<comment type="similarity">
    <text evidence="7">Belongs to the inositol monophosphatase superfamily.</text>
</comment>
<evidence type="ECO:0000313" key="10">
    <source>
        <dbReference type="Proteomes" id="UP000029004"/>
    </source>
</evidence>
<feature type="compositionally biased region" description="Low complexity" evidence="8">
    <location>
        <begin position="9"/>
        <end position="24"/>
    </location>
</feature>
<keyword evidence="5 6" id="KW-0460">Magnesium</keyword>
<accession>A0A087D970</accession>
<comment type="cofactor">
    <cofactor evidence="2 6 7">
        <name>Mg(2+)</name>
        <dbReference type="ChEBI" id="CHEBI:18420"/>
    </cofactor>
</comment>
<evidence type="ECO:0000256" key="5">
    <source>
        <dbReference type="ARBA" id="ARBA00022842"/>
    </source>
</evidence>
<dbReference type="Gene3D" id="3.30.540.10">
    <property type="entry name" value="Fructose-1,6-Bisphosphatase, subunit A, domain 1"/>
    <property type="match status" value="1"/>
</dbReference>
<dbReference type="Proteomes" id="UP000029004">
    <property type="component" value="Unassembled WGS sequence"/>
</dbReference>
<keyword evidence="10" id="KW-1185">Reference proteome</keyword>
<evidence type="ECO:0000256" key="3">
    <source>
        <dbReference type="ARBA" id="ARBA00022723"/>
    </source>
</evidence>
<dbReference type="Gene3D" id="3.40.190.80">
    <property type="match status" value="1"/>
</dbReference>
<reference evidence="9 10" key="1">
    <citation type="submission" date="2014-03" db="EMBL/GenBank/DDBJ databases">
        <title>Genomics of Bifidobacteria.</title>
        <authorList>
            <person name="Ventura M."/>
            <person name="Milani C."/>
            <person name="Lugli G.A."/>
        </authorList>
    </citation>
    <scope>NUCLEOTIDE SEQUENCE [LARGE SCALE GENOMIC DNA]</scope>
    <source>
        <strain evidence="9 10">DSM 23968</strain>
    </source>
</reference>
<evidence type="ECO:0000313" key="9">
    <source>
        <dbReference type="EMBL" id="KFI92070.1"/>
    </source>
</evidence>
<dbReference type="RefSeq" id="WP_051923089.1">
    <property type="nucleotide sequence ID" value="NZ_JGZP01000031.1"/>
</dbReference>
<feature type="binding site" evidence="6">
    <location>
        <position position="109"/>
    </location>
    <ligand>
        <name>Mg(2+)</name>
        <dbReference type="ChEBI" id="CHEBI:18420"/>
        <label>1</label>
        <note>catalytic</note>
    </ligand>
</feature>
<dbReference type="SUPFAM" id="SSF56655">
    <property type="entry name" value="Carbohydrate phosphatase"/>
    <property type="match status" value="1"/>
</dbReference>
<organism evidence="9 10">
    <name type="scientific">Bifidobacterium stellenboschense</name>
    <dbReference type="NCBI Taxonomy" id="762211"/>
    <lineage>
        <taxon>Bacteria</taxon>
        <taxon>Bacillati</taxon>
        <taxon>Actinomycetota</taxon>
        <taxon>Actinomycetes</taxon>
        <taxon>Bifidobacteriales</taxon>
        <taxon>Bifidobacteriaceae</taxon>
        <taxon>Bifidobacterium</taxon>
    </lineage>
</organism>
<feature type="region of interest" description="Disordered" evidence="8">
    <location>
        <begin position="1"/>
        <end position="24"/>
    </location>
</feature>
<protein>
    <recommendedName>
        <fullName evidence="7">Inositol-1-monophosphatase</fullName>
        <ecNumber evidence="7">3.1.3.25</ecNumber>
    </recommendedName>
</protein>
<dbReference type="eggNOG" id="COG0483">
    <property type="taxonomic scope" value="Bacteria"/>
</dbReference>
<name>A0A087D970_9BIFI</name>
<dbReference type="PROSITE" id="PS00630">
    <property type="entry name" value="IMP_2"/>
    <property type="match status" value="1"/>
</dbReference>
<evidence type="ECO:0000256" key="4">
    <source>
        <dbReference type="ARBA" id="ARBA00022801"/>
    </source>
</evidence>
<evidence type="ECO:0000256" key="8">
    <source>
        <dbReference type="SAM" id="MobiDB-lite"/>
    </source>
</evidence>
<dbReference type="EC" id="3.1.3.25" evidence="7"/>
<evidence type="ECO:0000256" key="1">
    <source>
        <dbReference type="ARBA" id="ARBA00001033"/>
    </source>
</evidence>
<dbReference type="GO" id="GO:0046872">
    <property type="term" value="F:metal ion binding"/>
    <property type="evidence" value="ECO:0007669"/>
    <property type="project" value="UniProtKB-KW"/>
</dbReference>
<evidence type="ECO:0000256" key="6">
    <source>
        <dbReference type="PIRSR" id="PIRSR600760-2"/>
    </source>
</evidence>
<dbReference type="AlphaFoldDB" id="A0A087D970"/>
<evidence type="ECO:0000256" key="7">
    <source>
        <dbReference type="RuleBase" id="RU364068"/>
    </source>
</evidence>
<dbReference type="GO" id="GO:0046854">
    <property type="term" value="P:phosphatidylinositol phosphate biosynthetic process"/>
    <property type="evidence" value="ECO:0007669"/>
    <property type="project" value="InterPro"/>
</dbReference>
<dbReference type="STRING" id="762211.BSTEL_2014"/>
<comment type="caution">
    <text evidence="9">The sequence shown here is derived from an EMBL/GenBank/DDBJ whole genome shotgun (WGS) entry which is preliminary data.</text>
</comment>
<dbReference type="PANTHER" id="PTHR20854:SF4">
    <property type="entry name" value="INOSITOL-1-MONOPHOSPHATASE-RELATED"/>
    <property type="match status" value="1"/>
</dbReference>
<dbReference type="PRINTS" id="PR01959">
    <property type="entry name" value="SBIMPHPHTASE"/>
</dbReference>
<feature type="binding site" evidence="6">
    <location>
        <position position="90"/>
    </location>
    <ligand>
        <name>Mg(2+)</name>
        <dbReference type="ChEBI" id="CHEBI:18420"/>
        <label>2</label>
    </ligand>
</feature>
<dbReference type="InterPro" id="IPR033942">
    <property type="entry name" value="IMPase"/>
</dbReference>
<feature type="binding site" evidence="6">
    <location>
        <position position="110"/>
    </location>
    <ligand>
        <name>Mg(2+)</name>
        <dbReference type="ChEBI" id="CHEBI:18420"/>
        <label>1</label>
        <note>catalytic</note>
    </ligand>
</feature>
<dbReference type="GO" id="GO:0006020">
    <property type="term" value="P:inositol metabolic process"/>
    <property type="evidence" value="ECO:0007669"/>
    <property type="project" value="TreeGrafter"/>
</dbReference>
<dbReference type="InterPro" id="IPR020550">
    <property type="entry name" value="Inositol_monophosphatase_CS"/>
</dbReference>